<evidence type="ECO:0000313" key="3">
    <source>
        <dbReference type="Proteomes" id="UP000887458"/>
    </source>
</evidence>
<proteinExistence type="predicted"/>
<keyword evidence="3" id="KW-1185">Reference proteome</keyword>
<evidence type="ECO:0000313" key="2">
    <source>
        <dbReference type="EMBL" id="KAH9423527.1"/>
    </source>
</evidence>
<comment type="caution">
    <text evidence="2">The sequence shown here is derived from an EMBL/GenBank/DDBJ whole genome shotgun (WGS) entry which is preliminary data.</text>
</comment>
<reference evidence="2 3" key="2">
    <citation type="journal article" date="2022" name="Mol. Biol. Evol.">
        <title>Comparative Genomics Reveals Insights into the Divergent Evolution of Astigmatic Mites and Household Pest Adaptations.</title>
        <authorList>
            <person name="Xiong Q."/>
            <person name="Wan A.T."/>
            <person name="Liu X."/>
            <person name="Fung C.S."/>
            <person name="Xiao X."/>
            <person name="Malainual N."/>
            <person name="Hou J."/>
            <person name="Wang L."/>
            <person name="Wang M."/>
            <person name="Yang K.Y."/>
            <person name="Cui Y."/>
            <person name="Leung E.L."/>
            <person name="Nong W."/>
            <person name="Shin S.K."/>
            <person name="Au S.W."/>
            <person name="Jeong K.Y."/>
            <person name="Chew F.T."/>
            <person name="Hui J.H."/>
            <person name="Leung T.F."/>
            <person name="Tungtrongchitr A."/>
            <person name="Zhong N."/>
            <person name="Liu Z."/>
            <person name="Tsui S.K."/>
        </authorList>
    </citation>
    <scope>NUCLEOTIDE SEQUENCE [LARGE SCALE GENOMIC DNA]</scope>
    <source>
        <strain evidence="2">Derp</strain>
    </source>
</reference>
<keyword evidence="1" id="KW-0472">Membrane</keyword>
<feature type="transmembrane region" description="Helical" evidence="1">
    <location>
        <begin position="119"/>
        <end position="142"/>
    </location>
</feature>
<dbReference type="EMBL" id="NJHN03000032">
    <property type="protein sequence ID" value="KAH9423527.1"/>
    <property type="molecule type" value="Genomic_DNA"/>
</dbReference>
<protein>
    <submittedName>
        <fullName evidence="2">Uncharacterized protein</fullName>
    </submittedName>
</protein>
<reference evidence="2 3" key="1">
    <citation type="journal article" date="2018" name="J. Allergy Clin. Immunol.">
        <title>High-quality assembly of Dermatophagoides pteronyssinus genome and transcriptome reveals a wide range of novel allergens.</title>
        <authorList>
            <person name="Liu X.Y."/>
            <person name="Yang K.Y."/>
            <person name="Wang M.Q."/>
            <person name="Kwok J.S."/>
            <person name="Zeng X."/>
            <person name="Yang Z."/>
            <person name="Xiao X.J."/>
            <person name="Lau C.P."/>
            <person name="Li Y."/>
            <person name="Huang Z.M."/>
            <person name="Ba J.G."/>
            <person name="Yim A.K."/>
            <person name="Ouyang C.Y."/>
            <person name="Ngai S.M."/>
            <person name="Chan T.F."/>
            <person name="Leung E.L."/>
            <person name="Liu L."/>
            <person name="Liu Z.G."/>
            <person name="Tsui S.K."/>
        </authorList>
    </citation>
    <scope>NUCLEOTIDE SEQUENCE [LARGE SCALE GENOMIC DNA]</scope>
    <source>
        <strain evidence="2">Derp</strain>
    </source>
</reference>
<keyword evidence="1" id="KW-1133">Transmembrane helix</keyword>
<gene>
    <name evidence="2" type="ORF">DERP_003808</name>
</gene>
<dbReference type="Proteomes" id="UP000887458">
    <property type="component" value="Unassembled WGS sequence"/>
</dbReference>
<keyword evidence="1" id="KW-0812">Transmembrane</keyword>
<evidence type="ECO:0000256" key="1">
    <source>
        <dbReference type="SAM" id="Phobius"/>
    </source>
</evidence>
<organism evidence="2 3">
    <name type="scientific">Dermatophagoides pteronyssinus</name>
    <name type="common">European house dust mite</name>
    <dbReference type="NCBI Taxonomy" id="6956"/>
    <lineage>
        <taxon>Eukaryota</taxon>
        <taxon>Metazoa</taxon>
        <taxon>Ecdysozoa</taxon>
        <taxon>Arthropoda</taxon>
        <taxon>Chelicerata</taxon>
        <taxon>Arachnida</taxon>
        <taxon>Acari</taxon>
        <taxon>Acariformes</taxon>
        <taxon>Sarcoptiformes</taxon>
        <taxon>Astigmata</taxon>
        <taxon>Psoroptidia</taxon>
        <taxon>Analgoidea</taxon>
        <taxon>Pyroglyphidae</taxon>
        <taxon>Dermatophagoidinae</taxon>
        <taxon>Dermatophagoides</taxon>
    </lineage>
</organism>
<sequence length="168" mass="18210">MLAIQSSGHGPPPPSSLSSTTLLPASIQSIQTKQQQIECDENFYQKKKSNSNSLPLSIFDQYYSVLQSLKFSSNFIMSSSSTTILLFLVVGFVNCFCGRRHGAGSSYYCKFSLKHPSKSTLLIAASMIAAIMMMITSATAIASSSSQRSSQSSMMMSKSSSAKFGLYF</sequence>
<feature type="transmembrane region" description="Helical" evidence="1">
    <location>
        <begin position="75"/>
        <end position="98"/>
    </location>
</feature>
<accession>A0ABQ8JM22</accession>
<name>A0ABQ8JM22_DERPT</name>